<name>A0A084AXA1_STACB</name>
<dbReference type="Pfam" id="PF11066">
    <property type="entry name" value="DUF2867"/>
    <property type="match status" value="1"/>
</dbReference>
<accession>A0A084AXA1</accession>
<organism evidence="1 2">
    <name type="scientific">Stachybotrys chartarum (strain CBS 109288 / IBT 7711)</name>
    <name type="common">Toxic black mold</name>
    <name type="synonym">Stilbospora chartarum</name>
    <dbReference type="NCBI Taxonomy" id="1280523"/>
    <lineage>
        <taxon>Eukaryota</taxon>
        <taxon>Fungi</taxon>
        <taxon>Dikarya</taxon>
        <taxon>Ascomycota</taxon>
        <taxon>Pezizomycotina</taxon>
        <taxon>Sordariomycetes</taxon>
        <taxon>Hypocreomycetidae</taxon>
        <taxon>Hypocreales</taxon>
        <taxon>Stachybotryaceae</taxon>
        <taxon>Stachybotrys</taxon>
    </lineage>
</organism>
<evidence type="ECO:0008006" key="3">
    <source>
        <dbReference type="Google" id="ProtNLM"/>
    </source>
</evidence>
<dbReference type="InterPro" id="IPR021295">
    <property type="entry name" value="DUF2867"/>
</dbReference>
<protein>
    <recommendedName>
        <fullName evidence="3">DUF2867 domain-containing protein</fullName>
    </recommendedName>
</protein>
<evidence type="ECO:0000313" key="1">
    <source>
        <dbReference type="EMBL" id="KEY69930.1"/>
    </source>
</evidence>
<evidence type="ECO:0000313" key="2">
    <source>
        <dbReference type="Proteomes" id="UP000028045"/>
    </source>
</evidence>
<proteinExistence type="predicted"/>
<dbReference type="AlphaFoldDB" id="A0A084AXA1"/>
<reference evidence="1 2" key="1">
    <citation type="journal article" date="2014" name="BMC Genomics">
        <title>Comparative genome sequencing reveals chemotype-specific gene clusters in the toxigenic black mold Stachybotrys.</title>
        <authorList>
            <person name="Semeiks J."/>
            <person name="Borek D."/>
            <person name="Otwinowski Z."/>
            <person name="Grishin N.V."/>
        </authorList>
    </citation>
    <scope>NUCLEOTIDE SEQUENCE [LARGE SCALE GENOMIC DNA]</scope>
    <source>
        <strain evidence="2">CBS 109288 / IBT 7711</strain>
    </source>
</reference>
<dbReference type="Proteomes" id="UP000028045">
    <property type="component" value="Unassembled WGS sequence"/>
</dbReference>
<gene>
    <name evidence="1" type="ORF">S7711_11040</name>
</gene>
<dbReference type="HOGENOM" id="CLU_116730_1_0_1"/>
<sequence>MATAPVRKVPFPGESRLQPLYKSAYFIDAFAVTLPRQQATTYKPHAVARAFFDNPPAWFSLLMWIRDHIMSIFGVKGSTQIQAEAVKRGMDTVSVFPVISSTDKEIILGEDDSHLNFSISIMIRDVEQPTSTVKEDDEKETELVSTTVVHCHGWLGRAYLAVIGPFHVFIVKYNLARLPGKIMKQ</sequence>
<dbReference type="EMBL" id="KL648503">
    <property type="protein sequence ID" value="KEY69930.1"/>
    <property type="molecule type" value="Genomic_DNA"/>
</dbReference>
<dbReference type="OrthoDB" id="5350490at2759"/>
<keyword evidence="2" id="KW-1185">Reference proteome</keyword>